<dbReference type="OrthoDB" id="2065977at2"/>
<evidence type="ECO:0000313" key="2">
    <source>
        <dbReference type="EMBL" id="ERT60228.1"/>
    </source>
</evidence>
<organism evidence="2 3">
    <name type="scientific">Megasphaera vaginalis</name>
    <name type="common">ex Srinivasan et al. 2021</name>
    <dbReference type="NCBI Taxonomy" id="1111454"/>
    <lineage>
        <taxon>Bacteria</taxon>
        <taxon>Bacillati</taxon>
        <taxon>Bacillota</taxon>
        <taxon>Negativicutes</taxon>
        <taxon>Veillonellales</taxon>
        <taxon>Veillonellaceae</taxon>
        <taxon>Megasphaera</taxon>
    </lineage>
</organism>
<name>U7UP30_9FIRM</name>
<keyword evidence="3" id="KW-1185">Reference proteome</keyword>
<reference evidence="2 3" key="1">
    <citation type="submission" date="2013-09" db="EMBL/GenBank/DDBJ databases">
        <authorList>
            <person name="Durkin A.S."/>
            <person name="Haft D.R."/>
            <person name="McCorrison J."/>
            <person name="Torralba M."/>
            <person name="Gillis M."/>
            <person name="Haft D.H."/>
            <person name="Methe B."/>
            <person name="Sutton G."/>
            <person name="Nelson K.E."/>
        </authorList>
    </citation>
    <scope>NUCLEOTIDE SEQUENCE [LARGE SCALE GENOMIC DNA]</scope>
    <source>
        <strain evidence="2 3">BV3C16-1</strain>
    </source>
</reference>
<proteinExistence type="predicted"/>
<dbReference type="AlphaFoldDB" id="U7UP30"/>
<dbReference type="InterPro" id="IPR010359">
    <property type="entry name" value="IrrE_HExxH"/>
</dbReference>
<gene>
    <name evidence="2" type="ORF">HMPREF1250_1027</name>
</gene>
<sequence length="86" mass="9869">MTINIVLCDIPYAKAGTAENDDGSYTICINKGLSQEQAKDEILHELSHINRNDFDAKKEATLIEEMIRRSDFIEDAKDMDFFYHVV</sequence>
<dbReference type="STRING" id="1111454.HMPREF1250_1027"/>
<evidence type="ECO:0000313" key="3">
    <source>
        <dbReference type="Proteomes" id="UP000017090"/>
    </source>
</evidence>
<dbReference type="RefSeq" id="WP_023053442.1">
    <property type="nucleotide sequence ID" value="NZ_AWXA01000025.1"/>
</dbReference>
<protein>
    <submittedName>
        <fullName evidence="2">PF06114 domain protein</fullName>
    </submittedName>
</protein>
<accession>U7UP30</accession>
<dbReference type="EMBL" id="AWXA01000025">
    <property type="protein sequence ID" value="ERT60228.1"/>
    <property type="molecule type" value="Genomic_DNA"/>
</dbReference>
<evidence type="ECO:0000259" key="1">
    <source>
        <dbReference type="Pfam" id="PF06114"/>
    </source>
</evidence>
<comment type="caution">
    <text evidence="2">The sequence shown here is derived from an EMBL/GenBank/DDBJ whole genome shotgun (WGS) entry which is preliminary data.</text>
</comment>
<dbReference type="Pfam" id="PF06114">
    <property type="entry name" value="Peptidase_M78"/>
    <property type="match status" value="1"/>
</dbReference>
<dbReference type="PATRIC" id="fig|1111454.3.peg.1010"/>
<feature type="domain" description="IrrE N-terminal-like" evidence="1">
    <location>
        <begin position="14"/>
        <end position="58"/>
    </location>
</feature>
<dbReference type="Proteomes" id="UP000017090">
    <property type="component" value="Unassembled WGS sequence"/>
</dbReference>